<evidence type="ECO:0000313" key="2">
    <source>
        <dbReference type="Proteomes" id="UP000306416"/>
    </source>
</evidence>
<reference evidence="1 2" key="1">
    <citation type="submission" date="2019-04" db="EMBL/GenBank/DDBJ databases">
        <title>Geobacter oryzae sp. nov., ferric-reducing bacteria isolated from paddy soil.</title>
        <authorList>
            <person name="Xu Z."/>
            <person name="Masuda Y."/>
            <person name="Itoh H."/>
            <person name="Senoo K."/>
        </authorList>
    </citation>
    <scope>NUCLEOTIDE SEQUENCE [LARGE SCALE GENOMIC DNA]</scope>
    <source>
        <strain evidence="1 2">Red111</strain>
    </source>
</reference>
<keyword evidence="2" id="KW-1185">Reference proteome</keyword>
<proteinExistence type="predicted"/>
<dbReference type="Proteomes" id="UP000306416">
    <property type="component" value="Unassembled WGS sequence"/>
</dbReference>
<dbReference type="RefSeq" id="WP_135869418.1">
    <property type="nucleotide sequence ID" value="NZ_SRSC01000001.1"/>
</dbReference>
<dbReference type="AlphaFoldDB" id="A0A4S1CMP9"/>
<name>A0A4S1CMP9_9BACT</name>
<dbReference type="EMBL" id="SRSC01000001">
    <property type="protein sequence ID" value="TGU75108.1"/>
    <property type="molecule type" value="Genomic_DNA"/>
</dbReference>
<gene>
    <name evidence="1" type="ORF">E4633_06555</name>
</gene>
<organism evidence="1 2">
    <name type="scientific">Geomonas terrae</name>
    <dbReference type="NCBI Taxonomy" id="2562681"/>
    <lineage>
        <taxon>Bacteria</taxon>
        <taxon>Pseudomonadati</taxon>
        <taxon>Thermodesulfobacteriota</taxon>
        <taxon>Desulfuromonadia</taxon>
        <taxon>Geobacterales</taxon>
        <taxon>Geobacteraceae</taxon>
        <taxon>Geomonas</taxon>
    </lineage>
</organism>
<evidence type="ECO:0000313" key="1">
    <source>
        <dbReference type="EMBL" id="TGU75108.1"/>
    </source>
</evidence>
<accession>A0A4S1CMP9</accession>
<comment type="caution">
    <text evidence="1">The sequence shown here is derived from an EMBL/GenBank/DDBJ whole genome shotgun (WGS) entry which is preliminary data.</text>
</comment>
<sequence>MQLEEITPDSIMATHHEISRLAAYTEELLQGTIASEEHARYKLTAVLRVYSELGLIWRILSEIDTRGVLTKTQRQYLQDFYAGLTY</sequence>
<protein>
    <submittedName>
        <fullName evidence="1">Uncharacterized protein</fullName>
    </submittedName>
</protein>